<organism evidence="1 2">
    <name type="scientific">Aliikangiella maris</name>
    <dbReference type="NCBI Taxonomy" id="3162458"/>
    <lineage>
        <taxon>Bacteria</taxon>
        <taxon>Pseudomonadati</taxon>
        <taxon>Pseudomonadota</taxon>
        <taxon>Gammaproteobacteria</taxon>
        <taxon>Oceanospirillales</taxon>
        <taxon>Pleioneaceae</taxon>
        <taxon>Aliikangiella</taxon>
    </lineage>
</organism>
<dbReference type="Proteomes" id="UP001548189">
    <property type="component" value="Unassembled WGS sequence"/>
</dbReference>
<sequence length="91" mass="10014">MKILNSSECQLISGGSINSKDITDLSIDQERLDYAEKVCDSGLVESYSATMTETTSILGWEFKSGDTLKVDCNTKKVSKESKKESKPQEGK</sequence>
<evidence type="ECO:0000313" key="2">
    <source>
        <dbReference type="Proteomes" id="UP001548189"/>
    </source>
</evidence>
<evidence type="ECO:0000313" key="1">
    <source>
        <dbReference type="EMBL" id="MET1254823.1"/>
    </source>
</evidence>
<keyword evidence="2" id="KW-1185">Reference proteome</keyword>
<accession>A0ABV2BSA7</accession>
<dbReference type="EMBL" id="JBEVCJ010000005">
    <property type="protein sequence ID" value="MET1254823.1"/>
    <property type="molecule type" value="Genomic_DNA"/>
</dbReference>
<comment type="caution">
    <text evidence="1">The sequence shown here is derived from an EMBL/GenBank/DDBJ whole genome shotgun (WGS) entry which is preliminary data.</text>
</comment>
<protein>
    <submittedName>
        <fullName evidence="1">Uncharacterized protein</fullName>
    </submittedName>
</protein>
<reference evidence="1 2" key="1">
    <citation type="submission" date="2024-06" db="EMBL/GenBank/DDBJ databases">
        <authorList>
            <person name="Li F."/>
        </authorList>
    </citation>
    <scope>NUCLEOTIDE SEQUENCE [LARGE SCALE GENOMIC DNA]</scope>
    <source>
        <strain evidence="1 2">GXAS 311</strain>
    </source>
</reference>
<proteinExistence type="predicted"/>
<dbReference type="RefSeq" id="WP_353874436.1">
    <property type="nucleotide sequence ID" value="NZ_JBEVCJ010000005.1"/>
</dbReference>
<gene>
    <name evidence="1" type="ORF">ABVT43_06790</name>
</gene>
<name>A0ABV2BSA7_9GAMM</name>